<keyword evidence="2" id="KW-1185">Reference proteome</keyword>
<dbReference type="EMBL" id="JAWDJW010012246">
    <property type="protein sequence ID" value="KAK3044226.1"/>
    <property type="molecule type" value="Genomic_DNA"/>
</dbReference>
<proteinExistence type="predicted"/>
<dbReference type="Proteomes" id="UP001186974">
    <property type="component" value="Unassembled WGS sequence"/>
</dbReference>
<accession>A0ACC3CSH2</accession>
<protein>
    <submittedName>
        <fullName evidence="1">Uncharacterized protein</fullName>
    </submittedName>
</protein>
<name>A0ACC3CSH2_9PEZI</name>
<gene>
    <name evidence="1" type="ORF">LTS18_001846</name>
</gene>
<comment type="caution">
    <text evidence="1">The sequence shown here is derived from an EMBL/GenBank/DDBJ whole genome shotgun (WGS) entry which is preliminary data.</text>
</comment>
<organism evidence="1 2">
    <name type="scientific">Coniosporium uncinatum</name>
    <dbReference type="NCBI Taxonomy" id="93489"/>
    <lineage>
        <taxon>Eukaryota</taxon>
        <taxon>Fungi</taxon>
        <taxon>Dikarya</taxon>
        <taxon>Ascomycota</taxon>
        <taxon>Pezizomycotina</taxon>
        <taxon>Dothideomycetes</taxon>
        <taxon>Dothideomycetes incertae sedis</taxon>
        <taxon>Coniosporium</taxon>
    </lineage>
</organism>
<reference evidence="1" key="1">
    <citation type="submission" date="2024-09" db="EMBL/GenBank/DDBJ databases">
        <title>Black Yeasts Isolated from many extreme environments.</title>
        <authorList>
            <person name="Coleine C."/>
            <person name="Stajich J.E."/>
            <person name="Selbmann L."/>
        </authorList>
    </citation>
    <scope>NUCLEOTIDE SEQUENCE</scope>
    <source>
        <strain evidence="1">CCFEE 5737</strain>
    </source>
</reference>
<evidence type="ECO:0000313" key="1">
    <source>
        <dbReference type="EMBL" id="KAK3044226.1"/>
    </source>
</evidence>
<evidence type="ECO:0000313" key="2">
    <source>
        <dbReference type="Proteomes" id="UP001186974"/>
    </source>
</evidence>
<feature type="non-terminal residue" evidence="1">
    <location>
        <position position="286"/>
    </location>
</feature>
<sequence length="286" mass="30892">MILGPSTPPQNQPLPSRPISVSSLYEEEEKEQTHASVTPVSPSKSTSATSDNDSTPRSSGWSHKSSNSSRTSAPNTPVDDHRSSWAAQEPDLSHIHPALRGSVTDPFRHARSKPQGQQPDFWLCNASDSAFTPSPRPTFSACRATPPRTNPSRRPLSELSTPTRKPPSLSRTSLSLGPDARPSPAALIRKSALPALTRSGSINFRNEQQQPKPQAKPPRSLMLQQPQRRDTAHELPMSMNCADLPASYVADAKAYGGEAKEMSWLRKADVPDDKGGVGLLLGGKEA</sequence>